<evidence type="ECO:0000256" key="1">
    <source>
        <dbReference type="SAM" id="Phobius"/>
    </source>
</evidence>
<sequence>MDIYILLFMIIIFLGSIISYIYYLKDKANQFGIVSRGVCPFCKNKSIELIDTRGGGCTPKLLTFKCTQCNYENSFNIPSNCGI</sequence>
<protein>
    <submittedName>
        <fullName evidence="2">Uncharacterized protein</fullName>
    </submittedName>
</protein>
<keyword evidence="1" id="KW-0812">Transmembrane</keyword>
<keyword evidence="1" id="KW-1133">Transmembrane helix</keyword>
<keyword evidence="1" id="KW-0472">Membrane</keyword>
<evidence type="ECO:0000313" key="2">
    <source>
        <dbReference type="EMBL" id="SHO81660.1"/>
    </source>
</evidence>
<dbReference type="AlphaFoldDB" id="A0A1W1ELB2"/>
<reference evidence="2" key="1">
    <citation type="submission" date="2016-10" db="EMBL/GenBank/DDBJ databases">
        <authorList>
            <person name="de Groot N.N."/>
        </authorList>
    </citation>
    <scope>NUCLEOTIDE SEQUENCE</scope>
</reference>
<gene>
    <name evidence="2" type="ORF">MNB_SV-15-1206</name>
</gene>
<dbReference type="EMBL" id="FRYL01000045">
    <property type="protein sequence ID" value="SHO81660.1"/>
    <property type="molecule type" value="Genomic_DNA"/>
</dbReference>
<name>A0A1W1ELB2_9ZZZZ</name>
<accession>A0A1W1ELB2</accession>
<feature type="transmembrane region" description="Helical" evidence="1">
    <location>
        <begin position="6"/>
        <end position="24"/>
    </location>
</feature>
<proteinExistence type="predicted"/>
<organism evidence="2">
    <name type="scientific">hydrothermal vent metagenome</name>
    <dbReference type="NCBI Taxonomy" id="652676"/>
    <lineage>
        <taxon>unclassified sequences</taxon>
        <taxon>metagenomes</taxon>
        <taxon>ecological metagenomes</taxon>
    </lineage>
</organism>